<dbReference type="InterPro" id="IPR011047">
    <property type="entry name" value="Quinoprotein_ADH-like_sf"/>
</dbReference>
<feature type="repeat" description="WD" evidence="3">
    <location>
        <begin position="1063"/>
        <end position="1104"/>
    </location>
</feature>
<dbReference type="InterPro" id="IPR001680">
    <property type="entry name" value="WD40_rpt"/>
</dbReference>
<dbReference type="Pfam" id="PF00400">
    <property type="entry name" value="WD40"/>
    <property type="match status" value="11"/>
</dbReference>
<dbReference type="Gene3D" id="2.130.10.10">
    <property type="entry name" value="YVTN repeat-like/Quinoprotein amine dehydrogenase"/>
    <property type="match status" value="5"/>
</dbReference>
<dbReference type="SMART" id="SM00320">
    <property type="entry name" value="WD40"/>
    <property type="match status" value="13"/>
</dbReference>
<dbReference type="InterPro" id="IPR020472">
    <property type="entry name" value="WD40_PAC1"/>
</dbReference>
<dbReference type="SUPFAM" id="SSF50998">
    <property type="entry name" value="Quinoprotein alcohol dehydrogenase-like"/>
    <property type="match status" value="1"/>
</dbReference>
<feature type="repeat" description="WD" evidence="3">
    <location>
        <begin position="798"/>
        <end position="839"/>
    </location>
</feature>
<name>A0A286U4W6_9AGAM</name>
<dbReference type="InterPro" id="IPR007111">
    <property type="entry name" value="NACHT_NTPase"/>
</dbReference>
<dbReference type="PROSITE" id="PS50837">
    <property type="entry name" value="NACHT"/>
    <property type="match status" value="1"/>
</dbReference>
<keyword evidence="5" id="KW-0675">Receptor</keyword>
<feature type="repeat" description="WD" evidence="3">
    <location>
        <begin position="1148"/>
        <end position="1189"/>
    </location>
</feature>
<feature type="repeat" description="WD" evidence="3">
    <location>
        <begin position="936"/>
        <end position="977"/>
    </location>
</feature>
<dbReference type="Proteomes" id="UP000217199">
    <property type="component" value="Unassembled WGS sequence"/>
</dbReference>
<dbReference type="OrthoDB" id="538223at2759"/>
<dbReference type="SUPFAM" id="SSF50978">
    <property type="entry name" value="WD40 repeat-like"/>
    <property type="match status" value="1"/>
</dbReference>
<reference evidence="5 6" key="1">
    <citation type="journal article" date="2017" name="Mol. Ecol.">
        <title>Comparative and population genomic landscape of Phellinus noxius: A hypervariable fungus causing root rot in trees.</title>
        <authorList>
            <person name="Chung C.L."/>
            <person name="Lee T.J."/>
            <person name="Akiba M."/>
            <person name="Lee H.H."/>
            <person name="Kuo T.H."/>
            <person name="Liu D."/>
            <person name="Ke H.M."/>
            <person name="Yokoi T."/>
            <person name="Roa M.B."/>
            <person name="Lu M.J."/>
            <person name="Chang Y.Y."/>
            <person name="Ann P.J."/>
            <person name="Tsai J.N."/>
            <person name="Chen C.Y."/>
            <person name="Tzean S.S."/>
            <person name="Ota Y."/>
            <person name="Hattori T."/>
            <person name="Sahashi N."/>
            <person name="Liou R.F."/>
            <person name="Kikuchi T."/>
            <person name="Tsai I.J."/>
        </authorList>
    </citation>
    <scope>NUCLEOTIDE SEQUENCE [LARGE SCALE GENOMIC DNA]</scope>
    <source>
        <strain evidence="5 6">FFPRI411160</strain>
    </source>
</reference>
<feature type="repeat" description="WD" evidence="3">
    <location>
        <begin position="675"/>
        <end position="707"/>
    </location>
</feature>
<feature type="domain" description="NACHT" evidence="4">
    <location>
        <begin position="95"/>
        <end position="239"/>
    </location>
</feature>
<feature type="repeat" description="WD" evidence="3">
    <location>
        <begin position="1019"/>
        <end position="1061"/>
    </location>
</feature>
<dbReference type="InterPro" id="IPR019775">
    <property type="entry name" value="WD40_repeat_CS"/>
</dbReference>
<feature type="repeat" description="WD" evidence="3">
    <location>
        <begin position="1191"/>
        <end position="1224"/>
    </location>
</feature>
<evidence type="ECO:0000256" key="2">
    <source>
        <dbReference type="ARBA" id="ARBA00022737"/>
    </source>
</evidence>
<dbReference type="EMBL" id="NBII01000012">
    <property type="protein sequence ID" value="PAV14636.1"/>
    <property type="molecule type" value="Genomic_DNA"/>
</dbReference>
<evidence type="ECO:0000259" key="4">
    <source>
        <dbReference type="PROSITE" id="PS50837"/>
    </source>
</evidence>
<dbReference type="InterPro" id="IPR015943">
    <property type="entry name" value="WD40/YVTN_repeat-like_dom_sf"/>
</dbReference>
<dbReference type="InterPro" id="IPR036322">
    <property type="entry name" value="WD40_repeat_dom_sf"/>
</dbReference>
<dbReference type="SUPFAM" id="SSF52540">
    <property type="entry name" value="P-loop containing nucleoside triphosphate hydrolases"/>
    <property type="match status" value="1"/>
</dbReference>
<dbReference type="InterPro" id="IPR056884">
    <property type="entry name" value="NPHP3-like_N"/>
</dbReference>
<comment type="caution">
    <text evidence="5">The sequence shown here is derived from an EMBL/GenBank/DDBJ whole genome shotgun (WGS) entry which is preliminary data.</text>
</comment>
<accession>A0A286U4W6</accession>
<dbReference type="CDD" id="cd00200">
    <property type="entry name" value="WD40"/>
    <property type="match status" value="2"/>
</dbReference>
<keyword evidence="6" id="KW-1185">Reference proteome</keyword>
<dbReference type="PROSITE" id="PS50294">
    <property type="entry name" value="WD_REPEATS_REGION"/>
    <property type="match status" value="8"/>
</dbReference>
<keyword evidence="1 3" id="KW-0853">WD repeat</keyword>
<dbReference type="PROSITE" id="PS00678">
    <property type="entry name" value="WD_REPEATS_1"/>
    <property type="match status" value="4"/>
</dbReference>
<protein>
    <submittedName>
        <fullName evidence="5">Nucleotide-binding-oligomerization-domain like receptor</fullName>
    </submittedName>
</protein>
<proteinExistence type="predicted"/>
<organism evidence="5 6">
    <name type="scientific">Pyrrhoderma noxium</name>
    <dbReference type="NCBI Taxonomy" id="2282107"/>
    <lineage>
        <taxon>Eukaryota</taxon>
        <taxon>Fungi</taxon>
        <taxon>Dikarya</taxon>
        <taxon>Basidiomycota</taxon>
        <taxon>Agaricomycotina</taxon>
        <taxon>Agaricomycetes</taxon>
        <taxon>Hymenochaetales</taxon>
        <taxon>Hymenochaetaceae</taxon>
        <taxon>Pyrrhoderma</taxon>
    </lineage>
</organism>
<gene>
    <name evidence="5" type="ORF">PNOK_0971400</name>
</gene>
<dbReference type="InterPro" id="IPR053299">
    <property type="entry name" value="ASTRA_WD_repeat"/>
</dbReference>
<dbReference type="PRINTS" id="PR00320">
    <property type="entry name" value="GPROTEINBRPT"/>
</dbReference>
<evidence type="ECO:0000256" key="3">
    <source>
        <dbReference type="PROSITE-ProRule" id="PRU00221"/>
    </source>
</evidence>
<dbReference type="InParanoid" id="A0A286U4W6"/>
<dbReference type="STRING" id="2282107.A0A286U4W6"/>
<evidence type="ECO:0000313" key="5">
    <source>
        <dbReference type="EMBL" id="PAV14636.1"/>
    </source>
</evidence>
<dbReference type="PROSITE" id="PS50082">
    <property type="entry name" value="WD_REPEATS_2"/>
    <property type="match status" value="10"/>
</dbReference>
<evidence type="ECO:0000256" key="1">
    <source>
        <dbReference type="ARBA" id="ARBA00022574"/>
    </source>
</evidence>
<dbReference type="Pfam" id="PF24883">
    <property type="entry name" value="NPHP3_N"/>
    <property type="match status" value="1"/>
</dbReference>
<feature type="repeat" description="WD" evidence="3">
    <location>
        <begin position="1105"/>
        <end position="1146"/>
    </location>
</feature>
<dbReference type="Gene3D" id="3.40.50.300">
    <property type="entry name" value="P-loop containing nucleotide triphosphate hydrolases"/>
    <property type="match status" value="1"/>
</dbReference>
<evidence type="ECO:0000313" key="6">
    <source>
        <dbReference type="Proteomes" id="UP000217199"/>
    </source>
</evidence>
<dbReference type="InterPro" id="IPR027417">
    <property type="entry name" value="P-loop_NTPase"/>
</dbReference>
<keyword evidence="2" id="KW-0677">Repeat</keyword>
<feature type="repeat" description="WD" evidence="3">
    <location>
        <begin position="755"/>
        <end position="796"/>
    </location>
</feature>
<dbReference type="PANTHER" id="PTHR44156">
    <property type="entry name" value="SUPERNUMERARY LIMBS, ISOFORM B-RELATED"/>
    <property type="match status" value="1"/>
</dbReference>
<feature type="repeat" description="WD" evidence="3">
    <location>
        <begin position="984"/>
        <end position="1019"/>
    </location>
</feature>
<sequence>MPYNQSASTSSATFGTFNDVTGTQTNTTFQGPVNIQEINVFNRHSNSHEAFIYELRRKLNPSIFTGNDRPHCLEDTRKQTLQDIYNWVDAQGYPNVFLLIGAAGTGKSTTATTVAGVYQRKKRLGCHMFFVRGRSDPGNVFQTIAYSLAAYSQNMAKALVEQLKDIGDLDPSSLKTKFDILLRDPLSAVAANVGPTILIVLDALDECGTPETRRNLMNILYNDLPTLPSNFRFLITARPEEDIIPFASSPPLSIYALNLDSRMDENRLDVYTYIHYELEKLKSSNTLVIPRDWHWGGGVQSLAESADGLFIWASTAINFISEKRLGRFHRLKDLVENRNRLDLNELYTTILKDAFEWDEEVKEAFVGVFSFILFSKSPLSDEAINYILRNDVASDILSFLRSLVEYEPGHPIMIRHASFYDYLVSCKGKPWYIDVRAQRENIASRCLERMGDSLKYDICNLQSSLVLNTDVPDLDDRVMRCISQFLKYICCNWAHHLQDVLYSQELCSQLRYFVYNQLLFWFEVLSITNTFNDNVGPALQFAIDWVGNNDSELSSFLRDANRQASIYSEPISKSVIQIYTSLLPLTKEDSLMSMHYAKYASTGCRVEYIGRKPRNDCIKTIQVRGKFEQTDFLLFSPDGTRVLSNSGRGVCVWEATSGKLITGPLADDEEINELSAAYLPDGRYVVVASEDCVVRKWDVLTNRLVWRREMDGRQIDLSRAVSAAFSPDGDSVVFEDQGIILVWDVETGKHTGERLEGHTRPVRCLAFSSDGKYLASGSDDTTIVIWDMNRREAKISPFERHTQTVTTVCFSPSGNNIASGSKDRIILVWNTFTGEVLREIKCENEVCSLTYSPNGLFILAGGPEWMCMWKVVDVKAPPKVFQVDHEEIWQVSFSPDSNRFVSVSGPVDHLGMFPPTQDDKIRIWDASWSVERTETTYEEQRRIESVALSPNGKFIASGSDDGRIYLWDVLSGELLKMLKYGIYIISVVFSPVNEQLVAFGSRDGTVQLWDVAYDEPIEIGNHMDWVSSVAFSPPDGKHVASCSDDKTICIWNIERRELAVGPLTECEDYVLAVAYSQDGKRLVSGSADNTVRIWNPETGQLLSTLNGHSDCVSSVAYSFDGSRIVSGSADCTILVWDAQSGEIICGPITGHDEWVTSVCFSLDGRRILSGSDDHTARVWDAITGQTLFPPFRGHTLPVESPCFFSDGRRFVTGSNDGTIRLWTLGDIPNDTDWELRVDGWVVSENGKLMMWIPANLRRYLCGHRSINMLNRFFCLRLHFDTD</sequence>